<evidence type="ECO:0000313" key="2">
    <source>
        <dbReference type="EMBL" id="KAL2613946.1"/>
    </source>
</evidence>
<evidence type="ECO:0000256" key="1">
    <source>
        <dbReference type="SAM" id="MobiDB-lite"/>
    </source>
</evidence>
<accession>A0ABD1Y1F1</accession>
<proteinExistence type="predicted"/>
<protein>
    <submittedName>
        <fullName evidence="2">Uncharacterized protein</fullName>
    </submittedName>
</protein>
<keyword evidence="3" id="KW-1185">Reference proteome</keyword>
<dbReference type="EMBL" id="JBHFFA010000007">
    <property type="protein sequence ID" value="KAL2613946.1"/>
    <property type="molecule type" value="Genomic_DNA"/>
</dbReference>
<feature type="region of interest" description="Disordered" evidence="1">
    <location>
        <begin position="148"/>
        <end position="278"/>
    </location>
</feature>
<feature type="compositionally biased region" description="Low complexity" evidence="1">
    <location>
        <begin position="246"/>
        <end position="256"/>
    </location>
</feature>
<dbReference type="Proteomes" id="UP001605036">
    <property type="component" value="Unassembled WGS sequence"/>
</dbReference>
<dbReference type="AlphaFoldDB" id="A0ABD1Y1F1"/>
<feature type="compositionally biased region" description="Basic and acidic residues" evidence="1">
    <location>
        <begin position="257"/>
        <end position="269"/>
    </location>
</feature>
<evidence type="ECO:0000313" key="3">
    <source>
        <dbReference type="Proteomes" id="UP001605036"/>
    </source>
</evidence>
<comment type="caution">
    <text evidence="2">The sequence shown here is derived from an EMBL/GenBank/DDBJ whole genome shotgun (WGS) entry which is preliminary data.</text>
</comment>
<name>A0ABD1Y1F1_9MARC</name>
<reference evidence="2 3" key="1">
    <citation type="submission" date="2024-09" db="EMBL/GenBank/DDBJ databases">
        <title>Chromosome-scale assembly of Riccia fluitans.</title>
        <authorList>
            <person name="Paukszto L."/>
            <person name="Sawicki J."/>
            <person name="Karawczyk K."/>
            <person name="Piernik-Szablinska J."/>
            <person name="Szczecinska M."/>
            <person name="Mazdziarz M."/>
        </authorList>
    </citation>
    <scope>NUCLEOTIDE SEQUENCE [LARGE SCALE GENOMIC DNA]</scope>
    <source>
        <strain evidence="2">Rf_01</strain>
        <tissue evidence="2">Aerial parts of the thallus</tissue>
    </source>
</reference>
<feature type="compositionally biased region" description="Polar residues" evidence="1">
    <location>
        <begin position="155"/>
        <end position="178"/>
    </location>
</feature>
<organism evidence="2 3">
    <name type="scientific">Riccia fluitans</name>
    <dbReference type="NCBI Taxonomy" id="41844"/>
    <lineage>
        <taxon>Eukaryota</taxon>
        <taxon>Viridiplantae</taxon>
        <taxon>Streptophyta</taxon>
        <taxon>Embryophyta</taxon>
        <taxon>Marchantiophyta</taxon>
        <taxon>Marchantiopsida</taxon>
        <taxon>Marchantiidae</taxon>
        <taxon>Marchantiales</taxon>
        <taxon>Ricciaceae</taxon>
        <taxon>Riccia</taxon>
    </lineage>
</organism>
<gene>
    <name evidence="2" type="ORF">R1flu_025638</name>
</gene>
<feature type="compositionally biased region" description="Basic and acidic residues" evidence="1">
    <location>
        <begin position="207"/>
        <end position="226"/>
    </location>
</feature>
<sequence length="352" mass="40339">MEKWSSSNEIVIAVPEDIRFSQDSIRVYFDYPHENGRLDEAVDLILRQKVFASDFPPMRVVVLRNQMWTLNNRTLWVFRKARVSEVSVIVHRRYDNNERRRFLESNLYQLLSPSQFFPRLREDCRSEFDNQPHIHTRGLEVEVPSEVTHLLGDPNPSSRGIVPSNSRTMSSQSSFTDSDLTESMHPKELLVPRRRRDNKRKIQNWMEARDKSPPESSKGHFSDESTKSTYISSGREESVKRDKATGRSARNGSRSGSRVELHHDEEKRSSAGSVEGNLLERDMRADVLEHPPSKNLESGAHGITSLRLLASIEANVEELDQRGRGNFDLNARTNIDVLQNSPESSGVENSLE</sequence>
<feature type="compositionally biased region" description="Basic and acidic residues" evidence="1">
    <location>
        <begin position="182"/>
        <end position="191"/>
    </location>
</feature>
<feature type="compositionally biased region" description="Basic residues" evidence="1">
    <location>
        <begin position="192"/>
        <end position="202"/>
    </location>
</feature>
<feature type="compositionally biased region" description="Basic and acidic residues" evidence="1">
    <location>
        <begin position="234"/>
        <end position="245"/>
    </location>
</feature>